<evidence type="ECO:0000313" key="1">
    <source>
        <dbReference type="EMBL" id="CAI9920687.1"/>
    </source>
</evidence>
<gene>
    <name evidence="2" type="ORF">HINF_LOCUS46133</name>
    <name evidence="1" type="ORF">HINF_LOCUS8332</name>
</gene>
<reference evidence="1" key="1">
    <citation type="submission" date="2023-06" db="EMBL/GenBank/DDBJ databases">
        <authorList>
            <person name="Kurt Z."/>
        </authorList>
    </citation>
    <scope>NUCLEOTIDE SEQUENCE</scope>
</reference>
<dbReference type="AlphaFoldDB" id="A0AA86NK78"/>
<dbReference type="EMBL" id="CATOUU010000202">
    <property type="protein sequence ID" value="CAI9920687.1"/>
    <property type="molecule type" value="Genomic_DNA"/>
</dbReference>
<comment type="caution">
    <text evidence="1">The sequence shown here is derived from an EMBL/GenBank/DDBJ whole genome shotgun (WGS) entry which is preliminary data.</text>
</comment>
<reference evidence="2 3" key="2">
    <citation type="submission" date="2024-07" db="EMBL/GenBank/DDBJ databases">
        <authorList>
            <person name="Akdeniz Z."/>
        </authorList>
    </citation>
    <scope>NUCLEOTIDE SEQUENCE [LARGE SCALE GENOMIC DNA]</scope>
</reference>
<organism evidence="1">
    <name type="scientific">Hexamita inflata</name>
    <dbReference type="NCBI Taxonomy" id="28002"/>
    <lineage>
        <taxon>Eukaryota</taxon>
        <taxon>Metamonada</taxon>
        <taxon>Diplomonadida</taxon>
        <taxon>Hexamitidae</taxon>
        <taxon>Hexamitinae</taxon>
        <taxon>Hexamita</taxon>
    </lineage>
</organism>
<protein>
    <submittedName>
        <fullName evidence="2">Hypothetical_protein</fullName>
    </submittedName>
</protein>
<keyword evidence="3" id="KW-1185">Reference proteome</keyword>
<sequence length="126" mass="14639">MQKLQMLDSLLNNSNDGWQFAEAETRVDVFQNVSQSCGLEVIGTVVRLYRGGIPKVYLKSQLDFFKRFGQALNTRRLAVCQFRQLEFAFRQRSGVTTAQSRLLLVLWKSYLQHDNLMRIISNQLHV</sequence>
<evidence type="ECO:0000313" key="2">
    <source>
        <dbReference type="EMBL" id="CAL6054575.1"/>
    </source>
</evidence>
<evidence type="ECO:0000313" key="3">
    <source>
        <dbReference type="Proteomes" id="UP001642409"/>
    </source>
</evidence>
<proteinExistence type="predicted"/>
<dbReference type="Proteomes" id="UP001642409">
    <property type="component" value="Unassembled WGS sequence"/>
</dbReference>
<name>A0AA86NK78_9EUKA</name>
<accession>A0AA86NK78</accession>
<dbReference type="EMBL" id="CAXDID020000202">
    <property type="protein sequence ID" value="CAL6054575.1"/>
    <property type="molecule type" value="Genomic_DNA"/>
</dbReference>